<name>A0A1T2KUA3_9GAMM</name>
<gene>
    <name evidence="1" type="ORF">BOW51_07165</name>
</gene>
<dbReference type="Pfam" id="PF13489">
    <property type="entry name" value="Methyltransf_23"/>
    <property type="match status" value="1"/>
</dbReference>
<dbReference type="EMBL" id="MPRJ01000039">
    <property type="protein sequence ID" value="OOZ36443.1"/>
    <property type="molecule type" value="Genomic_DNA"/>
</dbReference>
<dbReference type="Proteomes" id="UP000190896">
    <property type="component" value="Unassembled WGS sequence"/>
</dbReference>
<dbReference type="AlphaFoldDB" id="A0A1T2KUA3"/>
<evidence type="ECO:0000313" key="1">
    <source>
        <dbReference type="EMBL" id="OOZ36443.1"/>
    </source>
</evidence>
<organism evidence="1 2">
    <name type="scientific">Solemya velesiana gill symbiont</name>
    <dbReference type="NCBI Taxonomy" id="1918948"/>
    <lineage>
        <taxon>Bacteria</taxon>
        <taxon>Pseudomonadati</taxon>
        <taxon>Pseudomonadota</taxon>
        <taxon>Gammaproteobacteria</taxon>
        <taxon>sulfur-oxidizing symbionts</taxon>
    </lineage>
</organism>
<dbReference type="CDD" id="cd02440">
    <property type="entry name" value="AdoMet_MTases"/>
    <property type="match status" value="1"/>
</dbReference>
<sequence length="544" mass="60102">MDDSEVIALQQQGIAVWLYGNTGSGISVADNVLFAFPWVVRHLIGEEAWPMERVIPFEASILDPVYRRLREDQPGRTSPSVPRLFLCMGGSDEGLATERVVDLLSGIEVDIEIICVIGAAYERPDDLRQKLNTLGAPFQLLTNPSRFAQVAAGCDLAITTMGQTLAELNCLGIASLVIAVSPFHMKVAEHYASRGGAKVLGLVDELEKSAVHATIEGLVKAPGHRDALKEGGVQSIDGKGGYRVAEMLFNSFQKGFTLHRCDVCGSDDFETLAVLNGRPIGKCRQCGLDYMHVRPAEDTLLDVYAADYFEAPRTVTGVSSYEADRPNVLRFANARLDGIEMQLPEKGRLLDVGCALGYYLEAAAKRGWEVSGIDISEYAVNFARDQVPEAQLQIGSVETVDFPTRHFDAIICSLVFEHFLNPRYCLQRMTSWLRPGGVLVLKVPHGGGVMYRFTPDRWFDSHPDNHFCDYTPETLSRFLESEGLCVVEHHTEGIYLERFCDALGLEKARADTLMAIEGLDARYSAFARNNDLGDSLVVYARSMY</sequence>
<dbReference type="Gene3D" id="3.40.50.2000">
    <property type="entry name" value="Glycogen Phosphorylase B"/>
    <property type="match status" value="1"/>
</dbReference>
<evidence type="ECO:0000313" key="2">
    <source>
        <dbReference type="Proteomes" id="UP000190896"/>
    </source>
</evidence>
<dbReference type="InterPro" id="IPR029063">
    <property type="entry name" value="SAM-dependent_MTases_sf"/>
</dbReference>
<accession>A0A1T2KUA3</accession>
<protein>
    <recommendedName>
        <fullName evidence="3">Methyltransferase type 11 domain-containing protein</fullName>
    </recommendedName>
</protein>
<dbReference type="SUPFAM" id="SSF53335">
    <property type="entry name" value="S-adenosyl-L-methionine-dependent methyltransferases"/>
    <property type="match status" value="1"/>
</dbReference>
<reference evidence="1 2" key="1">
    <citation type="submission" date="2016-11" db="EMBL/GenBank/DDBJ databases">
        <title>Mixed transmission modes and dynamic genome evolution in an obligate animal-bacterial symbiosis.</title>
        <authorList>
            <person name="Russell S.L."/>
            <person name="Corbett-Detig R.B."/>
            <person name="Cavanaugh C.M."/>
        </authorList>
    </citation>
    <scope>NUCLEOTIDE SEQUENCE [LARGE SCALE GENOMIC DNA]</scope>
    <source>
        <strain evidence="1">Se-Cadez</strain>
    </source>
</reference>
<evidence type="ECO:0008006" key="3">
    <source>
        <dbReference type="Google" id="ProtNLM"/>
    </source>
</evidence>
<comment type="caution">
    <text evidence="1">The sequence shown here is derived from an EMBL/GenBank/DDBJ whole genome shotgun (WGS) entry which is preliminary data.</text>
</comment>
<dbReference type="Gene3D" id="3.40.50.150">
    <property type="entry name" value="Vaccinia Virus protein VP39"/>
    <property type="match status" value="1"/>
</dbReference>
<proteinExistence type="predicted"/>
<dbReference type="PANTHER" id="PTHR43861">
    <property type="entry name" value="TRANS-ACONITATE 2-METHYLTRANSFERASE-RELATED"/>
    <property type="match status" value="1"/>
</dbReference>
<keyword evidence="2" id="KW-1185">Reference proteome</keyword>
<dbReference type="PANTHER" id="PTHR43861:SF6">
    <property type="entry name" value="METHYLTRANSFERASE TYPE 11"/>
    <property type="match status" value="1"/>
</dbReference>